<evidence type="ECO:0000313" key="4">
    <source>
        <dbReference type="Ensembl" id="ENSAMXP00005014607.1"/>
    </source>
</evidence>
<feature type="domain" description="Peptidase M12B propeptide" evidence="3">
    <location>
        <begin position="41"/>
        <end position="122"/>
    </location>
</feature>
<proteinExistence type="predicted"/>
<evidence type="ECO:0000256" key="1">
    <source>
        <dbReference type="ARBA" id="ARBA00023157"/>
    </source>
</evidence>
<accession>A0A8B9HMH3</accession>
<dbReference type="InterPro" id="IPR002870">
    <property type="entry name" value="Peptidase_M12B_N"/>
</dbReference>
<keyword evidence="2" id="KW-0732">Signal</keyword>
<evidence type="ECO:0000256" key="2">
    <source>
        <dbReference type="SAM" id="SignalP"/>
    </source>
</evidence>
<dbReference type="Pfam" id="PF01562">
    <property type="entry name" value="Pep_M12B_propep"/>
    <property type="match status" value="1"/>
</dbReference>
<feature type="signal peptide" evidence="2">
    <location>
        <begin position="1"/>
        <end position="18"/>
    </location>
</feature>
<dbReference type="Ensembl" id="ENSAMXT00005016180.1">
    <property type="protein sequence ID" value="ENSAMXP00005014607.1"/>
    <property type="gene ID" value="ENSAMXG00005007782.1"/>
</dbReference>
<dbReference type="Proteomes" id="UP000694621">
    <property type="component" value="Unplaced"/>
</dbReference>
<organism evidence="4 5">
    <name type="scientific">Astyanax mexicanus</name>
    <name type="common">Blind cave fish</name>
    <name type="synonym">Astyanax fasciatus mexicanus</name>
    <dbReference type="NCBI Taxonomy" id="7994"/>
    <lineage>
        <taxon>Eukaryota</taxon>
        <taxon>Metazoa</taxon>
        <taxon>Chordata</taxon>
        <taxon>Craniata</taxon>
        <taxon>Vertebrata</taxon>
        <taxon>Euteleostomi</taxon>
        <taxon>Actinopterygii</taxon>
        <taxon>Neopterygii</taxon>
        <taxon>Teleostei</taxon>
        <taxon>Ostariophysi</taxon>
        <taxon>Characiformes</taxon>
        <taxon>Characoidei</taxon>
        <taxon>Acestrorhamphidae</taxon>
        <taxon>Acestrorhamphinae</taxon>
        <taxon>Astyanax</taxon>
    </lineage>
</organism>
<name>A0A8B9HMH3_ASTMX</name>
<evidence type="ECO:0000259" key="3">
    <source>
        <dbReference type="Pfam" id="PF01562"/>
    </source>
</evidence>
<evidence type="ECO:0000313" key="5">
    <source>
        <dbReference type="Proteomes" id="UP000694621"/>
    </source>
</evidence>
<dbReference type="AlphaFoldDB" id="A0A8B9HMH3"/>
<feature type="chain" id="PRO_5034732833" description="Peptidase M12B propeptide domain-containing protein" evidence="2">
    <location>
        <begin position="19"/>
        <end position="159"/>
    </location>
</feature>
<reference evidence="4" key="1">
    <citation type="submission" date="2025-08" db="UniProtKB">
        <authorList>
            <consortium name="Ensembl"/>
        </authorList>
    </citation>
    <scope>IDENTIFICATION</scope>
</reference>
<protein>
    <recommendedName>
        <fullName evidence="3">Peptidase M12B propeptide domain-containing protein</fullName>
    </recommendedName>
</protein>
<sequence length="159" mass="17288">MSLALLMLVLACSNVARAETDSALPDREQELFIRSHSHVSVVRPERVDGAGRFLSHALAHRPAVGAQVFYRLQHEERPLLLNLTLNPHLLAQDHLVETRGGGAKNRTERRTENTCHLLGTVTDGHTRGTAAISTCHGLVSGAAVCSVDLIDPIHIQLIS</sequence>
<keyword evidence="1" id="KW-1015">Disulfide bond</keyword>